<keyword evidence="1" id="KW-0862">Zinc</keyword>
<protein>
    <recommendedName>
        <fullName evidence="2">SWIM-type domain-containing protein</fullName>
    </recommendedName>
</protein>
<reference evidence="3" key="3">
    <citation type="journal article" date="2017" name="Nature">
        <title>Genome sequence of the progenitor of the wheat D genome Aegilops tauschii.</title>
        <authorList>
            <person name="Luo M.C."/>
            <person name="Gu Y.Q."/>
            <person name="Puiu D."/>
            <person name="Wang H."/>
            <person name="Twardziok S.O."/>
            <person name="Deal K.R."/>
            <person name="Huo N."/>
            <person name="Zhu T."/>
            <person name="Wang L."/>
            <person name="Wang Y."/>
            <person name="McGuire P.E."/>
            <person name="Liu S."/>
            <person name="Long H."/>
            <person name="Ramasamy R.K."/>
            <person name="Rodriguez J.C."/>
            <person name="Van S.L."/>
            <person name="Yuan L."/>
            <person name="Wang Z."/>
            <person name="Xia Z."/>
            <person name="Xiao L."/>
            <person name="Anderson O.D."/>
            <person name="Ouyang S."/>
            <person name="Liang Y."/>
            <person name="Zimin A.V."/>
            <person name="Pertea G."/>
            <person name="Qi P."/>
            <person name="Bennetzen J.L."/>
            <person name="Dai X."/>
            <person name="Dawson M.W."/>
            <person name="Muller H.G."/>
            <person name="Kugler K."/>
            <person name="Rivarola-Duarte L."/>
            <person name="Spannagl M."/>
            <person name="Mayer K.F.X."/>
            <person name="Lu F.H."/>
            <person name="Bevan M.W."/>
            <person name="Leroy P."/>
            <person name="Li P."/>
            <person name="You F.M."/>
            <person name="Sun Q."/>
            <person name="Liu Z."/>
            <person name="Lyons E."/>
            <person name="Wicker T."/>
            <person name="Salzberg S.L."/>
            <person name="Devos K.M."/>
            <person name="Dvorak J."/>
        </authorList>
    </citation>
    <scope>NUCLEOTIDE SEQUENCE [LARGE SCALE GENOMIC DNA]</scope>
    <source>
        <strain evidence="3">cv. AL8/78</strain>
    </source>
</reference>
<organism evidence="3 4">
    <name type="scientific">Aegilops tauschii subsp. strangulata</name>
    <name type="common">Goatgrass</name>
    <dbReference type="NCBI Taxonomy" id="200361"/>
    <lineage>
        <taxon>Eukaryota</taxon>
        <taxon>Viridiplantae</taxon>
        <taxon>Streptophyta</taxon>
        <taxon>Embryophyta</taxon>
        <taxon>Tracheophyta</taxon>
        <taxon>Spermatophyta</taxon>
        <taxon>Magnoliopsida</taxon>
        <taxon>Liliopsida</taxon>
        <taxon>Poales</taxon>
        <taxon>Poaceae</taxon>
        <taxon>BOP clade</taxon>
        <taxon>Pooideae</taxon>
        <taxon>Triticodae</taxon>
        <taxon>Triticeae</taxon>
        <taxon>Triticinae</taxon>
        <taxon>Aegilops</taxon>
    </lineage>
</organism>
<dbReference type="InterPro" id="IPR007527">
    <property type="entry name" value="Znf_SWIM"/>
</dbReference>
<keyword evidence="1" id="KW-0479">Metal-binding</keyword>
<evidence type="ECO:0000313" key="4">
    <source>
        <dbReference type="Proteomes" id="UP000015105"/>
    </source>
</evidence>
<reference evidence="4" key="2">
    <citation type="journal article" date="2017" name="Nat. Plants">
        <title>The Aegilops tauschii genome reveals multiple impacts of transposons.</title>
        <authorList>
            <person name="Zhao G."/>
            <person name="Zou C."/>
            <person name="Li K."/>
            <person name="Wang K."/>
            <person name="Li T."/>
            <person name="Gao L."/>
            <person name="Zhang X."/>
            <person name="Wang H."/>
            <person name="Yang Z."/>
            <person name="Liu X."/>
            <person name="Jiang W."/>
            <person name="Mao L."/>
            <person name="Kong X."/>
            <person name="Jiao Y."/>
            <person name="Jia J."/>
        </authorList>
    </citation>
    <scope>NUCLEOTIDE SEQUENCE [LARGE SCALE GENOMIC DNA]</scope>
    <source>
        <strain evidence="4">cv. AL8/78</strain>
    </source>
</reference>
<dbReference type="PANTHER" id="PTHR31973">
    <property type="entry name" value="POLYPROTEIN, PUTATIVE-RELATED"/>
    <property type="match status" value="1"/>
</dbReference>
<reference evidence="4" key="1">
    <citation type="journal article" date="2014" name="Science">
        <title>Ancient hybridizations among the ancestral genomes of bread wheat.</title>
        <authorList>
            <consortium name="International Wheat Genome Sequencing Consortium,"/>
            <person name="Marcussen T."/>
            <person name="Sandve S.R."/>
            <person name="Heier L."/>
            <person name="Spannagl M."/>
            <person name="Pfeifer M."/>
            <person name="Jakobsen K.S."/>
            <person name="Wulff B.B."/>
            <person name="Steuernagel B."/>
            <person name="Mayer K.F."/>
            <person name="Olsen O.A."/>
        </authorList>
    </citation>
    <scope>NUCLEOTIDE SEQUENCE [LARGE SCALE GENOMIC DNA]</scope>
    <source>
        <strain evidence="4">cv. AL8/78</strain>
    </source>
</reference>
<evidence type="ECO:0000313" key="3">
    <source>
        <dbReference type="EnsemblPlants" id="AET2Gv20435100.10"/>
    </source>
</evidence>
<reference evidence="3" key="5">
    <citation type="journal article" date="2021" name="G3 (Bethesda)">
        <title>Aegilops tauschii genome assembly Aet v5.0 features greater sequence contiguity and improved annotation.</title>
        <authorList>
            <person name="Wang L."/>
            <person name="Zhu T."/>
            <person name="Rodriguez J.C."/>
            <person name="Deal K.R."/>
            <person name="Dubcovsky J."/>
            <person name="McGuire P.E."/>
            <person name="Lux T."/>
            <person name="Spannagl M."/>
            <person name="Mayer K.F.X."/>
            <person name="Baldrich P."/>
            <person name="Meyers B.C."/>
            <person name="Huo N."/>
            <person name="Gu Y.Q."/>
            <person name="Zhou H."/>
            <person name="Devos K.M."/>
            <person name="Bennetzen J.L."/>
            <person name="Unver T."/>
            <person name="Budak H."/>
            <person name="Gulick P.J."/>
            <person name="Galiba G."/>
            <person name="Kalapos B."/>
            <person name="Nelson D.R."/>
            <person name="Li P."/>
            <person name="You F.M."/>
            <person name="Luo M.C."/>
            <person name="Dvorak J."/>
        </authorList>
    </citation>
    <scope>NUCLEOTIDE SEQUENCE [LARGE SCALE GENOMIC DNA]</scope>
    <source>
        <strain evidence="3">cv. AL8/78</strain>
    </source>
</reference>
<reference evidence="3" key="4">
    <citation type="submission" date="2019-03" db="UniProtKB">
        <authorList>
            <consortium name="EnsemblPlants"/>
        </authorList>
    </citation>
    <scope>IDENTIFICATION</scope>
</reference>
<evidence type="ECO:0000256" key="1">
    <source>
        <dbReference type="PROSITE-ProRule" id="PRU00325"/>
    </source>
</evidence>
<dbReference type="GO" id="GO:0008270">
    <property type="term" value="F:zinc ion binding"/>
    <property type="evidence" value="ECO:0007669"/>
    <property type="project" value="UniProtKB-KW"/>
</dbReference>
<dbReference type="EnsemblPlants" id="AET2Gv20435100.10">
    <property type="protein sequence ID" value="AET2Gv20435100.10"/>
    <property type="gene ID" value="AET2Gv20435100"/>
</dbReference>
<keyword evidence="4" id="KW-1185">Reference proteome</keyword>
<dbReference type="Proteomes" id="UP000015105">
    <property type="component" value="Chromosome 2D"/>
</dbReference>
<evidence type="ECO:0000259" key="2">
    <source>
        <dbReference type="PROSITE" id="PS50966"/>
    </source>
</evidence>
<dbReference type="Pfam" id="PF04434">
    <property type="entry name" value="SWIM"/>
    <property type="match status" value="1"/>
</dbReference>
<dbReference type="PROSITE" id="PS50966">
    <property type="entry name" value="ZF_SWIM"/>
    <property type="match status" value="1"/>
</dbReference>
<sequence>NWSQEHGSKHSLTHFAGSSILDAREMPIKSMLDQIMWKLTNRIVGKQREAEKWTGRLCPKIQKKLDKYVEWAKNCRVQEYGQGVFKVFSLNNTYIVDLNMLSCECKRWVLSGVPCHHAIACF</sequence>
<name>A0A453BAK8_AEGTS</name>
<dbReference type="PANTHER" id="PTHR31973:SF187">
    <property type="entry name" value="MUTATOR TRANSPOSASE MUDRA PROTEIN"/>
    <property type="match status" value="1"/>
</dbReference>
<proteinExistence type="predicted"/>
<accession>A0A453BAK8</accession>
<dbReference type="Gramene" id="AET2Gv20435100.10">
    <property type="protein sequence ID" value="AET2Gv20435100.10"/>
    <property type="gene ID" value="AET2Gv20435100"/>
</dbReference>
<feature type="domain" description="SWIM-type" evidence="2">
    <location>
        <begin position="94"/>
        <end position="122"/>
    </location>
</feature>
<keyword evidence="1" id="KW-0863">Zinc-finger</keyword>
<dbReference type="AlphaFoldDB" id="A0A453BAK8"/>